<dbReference type="Pfam" id="PF11142">
    <property type="entry name" value="DUF2917"/>
    <property type="match status" value="1"/>
</dbReference>
<dbReference type="RefSeq" id="WP_087283141.1">
    <property type="nucleotide sequence ID" value="NZ_CP021455.1"/>
</dbReference>
<dbReference type="KEGG" id="cser:CCO03_17405"/>
<feature type="compositionally biased region" description="Low complexity" evidence="1">
    <location>
        <begin position="79"/>
        <end position="88"/>
    </location>
</feature>
<gene>
    <name evidence="2" type="ORF">CCO03_17405</name>
</gene>
<evidence type="ECO:0000256" key="1">
    <source>
        <dbReference type="SAM" id="MobiDB-lite"/>
    </source>
</evidence>
<protein>
    <recommendedName>
        <fullName evidence="4">DUF2917 domain-containing protein</fullName>
    </recommendedName>
</protein>
<sequence length="197" mass="20318">MSHLIHSWPADAGWRPVRDASVLPCALRDPQPPLWRRVMRVGHGWWRLARAAVGWAPSVTLADHAGRVQCAAPAASDAAPSIHPAAPSLDAGARRQPAPGLVNASGAAASGTVAPGAAVPTQPVIWQPAARGLLHVHAGSVWMTPVSPGRRRCVGPARDVTACAGESLLVEGGTAWLLEASGPGARVSWQAVTPLTA</sequence>
<reference evidence="2 3" key="1">
    <citation type="submission" date="2017-05" db="EMBL/GenBank/DDBJ databases">
        <authorList>
            <person name="Song R."/>
            <person name="Chenine A.L."/>
            <person name="Ruprecht R.M."/>
        </authorList>
    </citation>
    <scope>NUCLEOTIDE SEQUENCE [LARGE SCALE GENOMIC DNA]</scope>
    <source>
        <strain evidence="2 3">DSM 26136</strain>
    </source>
</reference>
<dbReference type="EMBL" id="CP021455">
    <property type="protein sequence ID" value="ARU06217.1"/>
    <property type="molecule type" value="Genomic_DNA"/>
</dbReference>
<keyword evidence="3" id="KW-1185">Reference proteome</keyword>
<proteinExistence type="predicted"/>
<accession>A0A1Y0ERD1</accession>
<evidence type="ECO:0008006" key="4">
    <source>
        <dbReference type="Google" id="ProtNLM"/>
    </source>
</evidence>
<dbReference type="InterPro" id="IPR021317">
    <property type="entry name" value="DUF2917"/>
</dbReference>
<organism evidence="2 3">
    <name type="scientific">Comamonas serinivorans</name>
    <dbReference type="NCBI Taxonomy" id="1082851"/>
    <lineage>
        <taxon>Bacteria</taxon>
        <taxon>Pseudomonadati</taxon>
        <taxon>Pseudomonadota</taxon>
        <taxon>Betaproteobacteria</taxon>
        <taxon>Burkholderiales</taxon>
        <taxon>Comamonadaceae</taxon>
        <taxon>Comamonas</taxon>
    </lineage>
</organism>
<evidence type="ECO:0000313" key="2">
    <source>
        <dbReference type="EMBL" id="ARU06217.1"/>
    </source>
</evidence>
<dbReference type="AlphaFoldDB" id="A0A1Y0ERD1"/>
<name>A0A1Y0ERD1_9BURK</name>
<dbReference type="Proteomes" id="UP000196138">
    <property type="component" value="Chromosome"/>
</dbReference>
<evidence type="ECO:0000313" key="3">
    <source>
        <dbReference type="Proteomes" id="UP000196138"/>
    </source>
</evidence>
<feature type="region of interest" description="Disordered" evidence="1">
    <location>
        <begin position="79"/>
        <end position="105"/>
    </location>
</feature>